<dbReference type="AlphaFoldDB" id="A0ABD0LE19"/>
<sequence length="138" mass="15176">MCTVCKVLRDVDLWSETSRNAVPVLEPANVTLRCGFTTDGESVTSLRCPRSDCIFDRRSLYCTSEARSPPCKYRTPNSFTFLPLPFYTGTTLRSTNNLPTASQGHHSLMATVHQAKVKVKAFPTASGAVTQGQQNGHH</sequence>
<gene>
    <name evidence="1" type="ORF">BaRGS_00011226</name>
</gene>
<comment type="caution">
    <text evidence="1">The sequence shown here is derived from an EMBL/GenBank/DDBJ whole genome shotgun (WGS) entry which is preliminary data.</text>
</comment>
<dbReference type="EMBL" id="JACVVK020000057">
    <property type="protein sequence ID" value="KAK7497586.1"/>
    <property type="molecule type" value="Genomic_DNA"/>
</dbReference>
<evidence type="ECO:0000313" key="2">
    <source>
        <dbReference type="Proteomes" id="UP001519460"/>
    </source>
</evidence>
<name>A0ABD0LE19_9CAEN</name>
<reference evidence="1 2" key="1">
    <citation type="journal article" date="2023" name="Sci. Data">
        <title>Genome assembly of the Korean intertidal mud-creeper Batillaria attramentaria.</title>
        <authorList>
            <person name="Patra A.K."/>
            <person name="Ho P.T."/>
            <person name="Jun S."/>
            <person name="Lee S.J."/>
            <person name="Kim Y."/>
            <person name="Won Y.J."/>
        </authorList>
    </citation>
    <scope>NUCLEOTIDE SEQUENCE [LARGE SCALE GENOMIC DNA]</scope>
    <source>
        <strain evidence="1">Wonlab-2016</strain>
    </source>
</reference>
<organism evidence="1 2">
    <name type="scientific">Batillaria attramentaria</name>
    <dbReference type="NCBI Taxonomy" id="370345"/>
    <lineage>
        <taxon>Eukaryota</taxon>
        <taxon>Metazoa</taxon>
        <taxon>Spiralia</taxon>
        <taxon>Lophotrochozoa</taxon>
        <taxon>Mollusca</taxon>
        <taxon>Gastropoda</taxon>
        <taxon>Caenogastropoda</taxon>
        <taxon>Sorbeoconcha</taxon>
        <taxon>Cerithioidea</taxon>
        <taxon>Batillariidae</taxon>
        <taxon>Batillaria</taxon>
    </lineage>
</organism>
<evidence type="ECO:0000313" key="1">
    <source>
        <dbReference type="EMBL" id="KAK7497586.1"/>
    </source>
</evidence>
<accession>A0ABD0LE19</accession>
<keyword evidence="2" id="KW-1185">Reference proteome</keyword>
<dbReference type="Proteomes" id="UP001519460">
    <property type="component" value="Unassembled WGS sequence"/>
</dbReference>
<proteinExistence type="predicted"/>
<protein>
    <submittedName>
        <fullName evidence="1">Uncharacterized protein</fullName>
    </submittedName>
</protein>